<feature type="domain" description="NPH3" evidence="6">
    <location>
        <begin position="199"/>
        <end position="458"/>
    </location>
</feature>
<dbReference type="PANTHER" id="PTHR32370">
    <property type="entry name" value="OS12G0117600 PROTEIN"/>
    <property type="match status" value="1"/>
</dbReference>
<proteinExistence type="inferred from homology"/>
<dbReference type="Gene3D" id="3.30.710.10">
    <property type="entry name" value="Potassium Channel Kv1.1, Chain A"/>
    <property type="match status" value="1"/>
</dbReference>
<name>S8EBQ2_9LAMI</name>
<dbReference type="UniPathway" id="UPA00143"/>
<feature type="region of interest" description="Disordered" evidence="4">
    <location>
        <begin position="459"/>
        <end position="513"/>
    </location>
</feature>
<dbReference type="SUPFAM" id="SSF54695">
    <property type="entry name" value="POZ domain"/>
    <property type="match status" value="1"/>
</dbReference>
<gene>
    <name evidence="7" type="ORF">M569_04781</name>
</gene>
<evidence type="ECO:0000256" key="2">
    <source>
        <dbReference type="ARBA" id="ARBA00022786"/>
    </source>
</evidence>
<evidence type="ECO:0000259" key="5">
    <source>
        <dbReference type="PROSITE" id="PS50097"/>
    </source>
</evidence>
<comment type="pathway">
    <text evidence="1">Protein modification; protein ubiquitination.</text>
</comment>
<dbReference type="EMBL" id="AUSU01001869">
    <property type="protein sequence ID" value="EPS69982.1"/>
    <property type="molecule type" value="Genomic_DNA"/>
</dbReference>
<keyword evidence="8" id="KW-1185">Reference proteome</keyword>
<dbReference type="Pfam" id="PF00651">
    <property type="entry name" value="BTB"/>
    <property type="match status" value="1"/>
</dbReference>
<dbReference type="PROSITE" id="PS50097">
    <property type="entry name" value="BTB"/>
    <property type="match status" value="1"/>
</dbReference>
<feature type="domain" description="BTB" evidence="5">
    <location>
        <begin position="11"/>
        <end position="80"/>
    </location>
</feature>
<evidence type="ECO:0000259" key="6">
    <source>
        <dbReference type="PROSITE" id="PS51649"/>
    </source>
</evidence>
<evidence type="ECO:0000256" key="4">
    <source>
        <dbReference type="SAM" id="MobiDB-lite"/>
    </source>
</evidence>
<evidence type="ECO:0000256" key="1">
    <source>
        <dbReference type="ARBA" id="ARBA00004906"/>
    </source>
</evidence>
<comment type="caution">
    <text evidence="7">The sequence shown here is derived from an EMBL/GenBank/DDBJ whole genome shotgun (WGS) entry which is preliminary data.</text>
</comment>
<dbReference type="Pfam" id="PF03000">
    <property type="entry name" value="NPH3"/>
    <property type="match status" value="1"/>
</dbReference>
<dbReference type="AlphaFoldDB" id="S8EBQ2"/>
<dbReference type="SMART" id="SM00225">
    <property type="entry name" value="BTB"/>
    <property type="match status" value="1"/>
</dbReference>
<feature type="non-terminal residue" evidence="7">
    <location>
        <position position="1"/>
    </location>
</feature>
<keyword evidence="2" id="KW-0833">Ubl conjugation pathway</keyword>
<feature type="compositionally biased region" description="Low complexity" evidence="4">
    <location>
        <begin position="533"/>
        <end position="551"/>
    </location>
</feature>
<dbReference type="Proteomes" id="UP000015453">
    <property type="component" value="Unassembled WGS sequence"/>
</dbReference>
<evidence type="ECO:0000313" key="8">
    <source>
        <dbReference type="Proteomes" id="UP000015453"/>
    </source>
</evidence>
<dbReference type="InterPro" id="IPR011333">
    <property type="entry name" value="SKP1/BTB/POZ_sf"/>
</dbReference>
<dbReference type="InterPro" id="IPR043454">
    <property type="entry name" value="NPH3/RPT2-like"/>
</dbReference>
<dbReference type="PROSITE" id="PS51649">
    <property type="entry name" value="NPH3"/>
    <property type="match status" value="1"/>
</dbReference>
<comment type="similarity">
    <text evidence="3">Belongs to the NPH3 family.</text>
</comment>
<feature type="compositionally biased region" description="Basic and acidic residues" evidence="4">
    <location>
        <begin position="488"/>
        <end position="511"/>
    </location>
</feature>
<reference evidence="7 8" key="1">
    <citation type="journal article" date="2013" name="BMC Genomics">
        <title>The miniature genome of a carnivorous plant Genlisea aurea contains a low number of genes and short non-coding sequences.</title>
        <authorList>
            <person name="Leushkin E.V."/>
            <person name="Sutormin R.A."/>
            <person name="Nabieva E.R."/>
            <person name="Penin A.A."/>
            <person name="Kondrashov A.S."/>
            <person name="Logacheva M.D."/>
        </authorList>
    </citation>
    <scope>NUCLEOTIDE SEQUENCE [LARGE SCALE GENOMIC DNA]</scope>
</reference>
<accession>S8EBQ2</accession>
<dbReference type="InterPro" id="IPR027356">
    <property type="entry name" value="NPH3_dom"/>
</dbReference>
<protein>
    <submittedName>
        <fullName evidence="7">Uncharacterized protein</fullName>
    </submittedName>
</protein>
<evidence type="ECO:0000256" key="3">
    <source>
        <dbReference type="PROSITE-ProRule" id="PRU00982"/>
    </source>
</evidence>
<dbReference type="OrthoDB" id="624345at2759"/>
<organism evidence="7 8">
    <name type="scientific">Genlisea aurea</name>
    <dbReference type="NCBI Taxonomy" id="192259"/>
    <lineage>
        <taxon>Eukaryota</taxon>
        <taxon>Viridiplantae</taxon>
        <taxon>Streptophyta</taxon>
        <taxon>Embryophyta</taxon>
        <taxon>Tracheophyta</taxon>
        <taxon>Spermatophyta</taxon>
        <taxon>Magnoliopsida</taxon>
        <taxon>eudicotyledons</taxon>
        <taxon>Gunneridae</taxon>
        <taxon>Pentapetalae</taxon>
        <taxon>asterids</taxon>
        <taxon>lamiids</taxon>
        <taxon>Lamiales</taxon>
        <taxon>Lentibulariaceae</taxon>
        <taxon>Genlisea</taxon>
    </lineage>
</organism>
<dbReference type="InterPro" id="IPR000210">
    <property type="entry name" value="BTB/POZ_dom"/>
</dbReference>
<feature type="region of interest" description="Disordered" evidence="4">
    <location>
        <begin position="531"/>
        <end position="576"/>
    </location>
</feature>
<sequence>FCRSGSSELETDVVVKVGGMEFYLHKFPLLSKSNTFQRLLHKAAAGEGSGEIELAGFPGGPKAFEMCAKFCYGITVTLNAYNVVAARCAAEYLEMTEEVDRGNLVLKIDVFLNSSVLRNWKDSIIVLQSTGSLLPWSEDLKVVGKCIDAIASKTSVDPSLITWSYAYSRKQTTLNEIIQQNGTTDSKSPKRAAGYVPRDWWIEDLCELDVDLYKRVMVAIKSKGRMDGGVIGEALKAYAVRWLPESVDALLSEGHILRNKSLVETIICLLPSDKGASCSCSFLLKLLKVAVLIGADDPSRDDLMRSVGAKLDGASVDDLLIPSRPPQTTVHDVDLVLRLAELFAAAAGDGRFVLANSSSLKVGKLIDGYLSEVGRDPNLSVSSFTRLAQSVAKSARPIHDGLYRAIDEHKSLSKQERKALCGLMDVRKLTTEAAMHAAQNEQLPVRVVVQVLFFEQAKAAAAANPPPREESEEPPWGARETPNSLRQRPTDEMMTTKEAEGKKKHGYDNKKLLPSRSKRIFDKFWPVMMAKGTTTTNNPESNNNNKSSETSIGSQSPTSVVAKPPSLRNHHRHSIS</sequence>
<dbReference type="GO" id="GO:0016567">
    <property type="term" value="P:protein ubiquitination"/>
    <property type="evidence" value="ECO:0007669"/>
    <property type="project" value="UniProtKB-UniPathway"/>
</dbReference>
<evidence type="ECO:0000313" key="7">
    <source>
        <dbReference type="EMBL" id="EPS69982.1"/>
    </source>
</evidence>